<sequence length="140" mass="15142">MKPAKLALVAVVLLGAVVGAYSYYSIPREGFPGRQVINDHPLIEGALSNGKPILIYFSTMGCPTCLMQDGVMAKIRSNYNDTANIIFFKYDEGLGKVFQDWSIVKVPTIVLASSNGTVAIRHEGGYVAEDDLINELMGLG</sequence>
<dbReference type="EMBL" id="DSTX01000013">
    <property type="protein sequence ID" value="HFK21221.1"/>
    <property type="molecule type" value="Genomic_DNA"/>
</dbReference>
<dbReference type="Gene3D" id="3.40.30.10">
    <property type="entry name" value="Glutaredoxin"/>
    <property type="match status" value="1"/>
</dbReference>
<feature type="domain" description="Thioredoxin" evidence="1">
    <location>
        <begin position="48"/>
        <end position="134"/>
    </location>
</feature>
<dbReference type="PROSITE" id="PS00194">
    <property type="entry name" value="THIOREDOXIN_1"/>
    <property type="match status" value="1"/>
</dbReference>
<accession>A0A7C3J521</accession>
<dbReference type="InterPro" id="IPR013766">
    <property type="entry name" value="Thioredoxin_domain"/>
</dbReference>
<organism evidence="2">
    <name type="scientific">Candidatus Methanomethylicus mesodigestus</name>
    <dbReference type="NCBI Taxonomy" id="1867258"/>
    <lineage>
        <taxon>Archaea</taxon>
        <taxon>Thermoproteota</taxon>
        <taxon>Methanosuratincolia</taxon>
        <taxon>Candidatus Methanomethylicales</taxon>
        <taxon>Candidatus Methanomethylicaceae</taxon>
        <taxon>Candidatus Methanomethylicus</taxon>
    </lineage>
</organism>
<dbReference type="AlphaFoldDB" id="A0A7C3J521"/>
<dbReference type="CDD" id="cd02947">
    <property type="entry name" value="TRX_family"/>
    <property type="match status" value="1"/>
</dbReference>
<name>A0A7C3J521_9CREN</name>
<dbReference type="Pfam" id="PF00085">
    <property type="entry name" value="Thioredoxin"/>
    <property type="match status" value="1"/>
</dbReference>
<proteinExistence type="predicted"/>
<evidence type="ECO:0000259" key="1">
    <source>
        <dbReference type="Pfam" id="PF00085"/>
    </source>
</evidence>
<gene>
    <name evidence="2" type="ORF">ENS19_08120</name>
</gene>
<reference evidence="2" key="1">
    <citation type="journal article" date="2020" name="mSystems">
        <title>Genome- and Community-Level Interaction Insights into Carbon Utilization and Element Cycling Functions of Hydrothermarchaeota in Hydrothermal Sediment.</title>
        <authorList>
            <person name="Zhou Z."/>
            <person name="Liu Y."/>
            <person name="Xu W."/>
            <person name="Pan J."/>
            <person name="Luo Z.H."/>
            <person name="Li M."/>
        </authorList>
    </citation>
    <scope>NUCLEOTIDE SEQUENCE [LARGE SCALE GENOMIC DNA]</scope>
    <source>
        <strain evidence="2">SpSt-468</strain>
    </source>
</reference>
<protein>
    <submittedName>
        <fullName evidence="2">Thioredoxin</fullName>
    </submittedName>
</protein>
<dbReference type="InterPro" id="IPR017937">
    <property type="entry name" value="Thioredoxin_CS"/>
</dbReference>
<evidence type="ECO:0000313" key="2">
    <source>
        <dbReference type="EMBL" id="HFK21221.1"/>
    </source>
</evidence>
<dbReference type="InterPro" id="IPR036249">
    <property type="entry name" value="Thioredoxin-like_sf"/>
</dbReference>
<dbReference type="SUPFAM" id="SSF52833">
    <property type="entry name" value="Thioredoxin-like"/>
    <property type="match status" value="1"/>
</dbReference>
<comment type="caution">
    <text evidence="2">The sequence shown here is derived from an EMBL/GenBank/DDBJ whole genome shotgun (WGS) entry which is preliminary data.</text>
</comment>